<evidence type="ECO:0000256" key="10">
    <source>
        <dbReference type="ARBA" id="ARBA00022984"/>
    </source>
</evidence>
<evidence type="ECO:0000256" key="12">
    <source>
        <dbReference type="ARBA" id="ARBA00034000"/>
    </source>
</evidence>
<dbReference type="PRINTS" id="PR00725">
    <property type="entry name" value="DADACBPTASE1"/>
</dbReference>
<evidence type="ECO:0000256" key="11">
    <source>
        <dbReference type="ARBA" id="ARBA00023316"/>
    </source>
</evidence>
<evidence type="ECO:0000313" key="15">
    <source>
        <dbReference type="EMBL" id="GAA0743267.1"/>
    </source>
</evidence>
<dbReference type="SUPFAM" id="SSF69189">
    <property type="entry name" value="Penicillin-binding protein associated domain"/>
    <property type="match status" value="1"/>
</dbReference>
<protein>
    <recommendedName>
        <fullName evidence="4">serine-type D-Ala-D-Ala carboxypeptidase</fullName>
        <ecNumber evidence="4">3.4.16.4</ecNumber>
    </recommendedName>
</protein>
<dbReference type="InterPro" id="IPR012907">
    <property type="entry name" value="Peptidase_S11_C"/>
</dbReference>
<dbReference type="EMBL" id="BAAACG010000010">
    <property type="protein sequence ID" value="GAA0743267.1"/>
    <property type="molecule type" value="Genomic_DNA"/>
</dbReference>
<evidence type="ECO:0000256" key="4">
    <source>
        <dbReference type="ARBA" id="ARBA00012448"/>
    </source>
</evidence>
<comment type="pathway">
    <text evidence="2">Cell wall biogenesis; peptidoglycan biosynthesis.</text>
</comment>
<dbReference type="Gene3D" id="3.40.710.10">
    <property type="entry name" value="DD-peptidase/beta-lactamase superfamily"/>
    <property type="match status" value="1"/>
</dbReference>
<dbReference type="InterPro" id="IPR012338">
    <property type="entry name" value="Beta-lactam/transpept-like"/>
</dbReference>
<keyword evidence="9" id="KW-0133">Cell shape</keyword>
<accession>A0ABP3UX30</accession>
<evidence type="ECO:0000256" key="1">
    <source>
        <dbReference type="ARBA" id="ARBA00003217"/>
    </source>
</evidence>
<evidence type="ECO:0000256" key="13">
    <source>
        <dbReference type="RuleBase" id="RU004016"/>
    </source>
</evidence>
<keyword evidence="7" id="KW-0732">Signal</keyword>
<evidence type="ECO:0000259" key="14">
    <source>
        <dbReference type="SMART" id="SM00936"/>
    </source>
</evidence>
<dbReference type="Proteomes" id="UP001501510">
    <property type="component" value="Unassembled WGS sequence"/>
</dbReference>
<sequence>MKKNNIIIFLIISLVINCIVPFKVMGKTNDYISSYVKTEKQPIYIDAKNAIAIDANTGAVLYEKNSNELVPIASTTKIITTLVTLKYGNLDKEVKISENAAKIKGSTVGYKKGEIVTLRELLFGLMLRSGNDAAIAIAEGVAGSVDEFAKLMNEYSAEIGLLNSHFQTPHGLDKDQHYSTAYDLARATAIAKQNKWFNKIVGTKDIDKGEYNFTRSYHNINKILWKIPGANGVKTGYTGKAGKCLVTSSKFKESEVIIVVLNCTPRWKETEKIYKYLEKNYDFKKVCSKNQVLGESIFEEGTVKIVADKDVIVPFKKGGNYSVKVFKPKSLKWKVEKGDKFGTLCVFENDKLIYKLELKAGNSLNKNNIKKWFFDMSKSS</sequence>
<evidence type="ECO:0000313" key="16">
    <source>
        <dbReference type="Proteomes" id="UP001501510"/>
    </source>
</evidence>
<dbReference type="InterPro" id="IPR015956">
    <property type="entry name" value="Peniciliin-bd_prot_C_sf"/>
</dbReference>
<gene>
    <name evidence="15" type="ORF">GCM10008906_26830</name>
</gene>
<dbReference type="SMART" id="SM00936">
    <property type="entry name" value="PBP5_C"/>
    <property type="match status" value="1"/>
</dbReference>
<comment type="caution">
    <text evidence="15">The sequence shown here is derived from an EMBL/GenBank/DDBJ whole genome shotgun (WGS) entry which is preliminary data.</text>
</comment>
<comment type="function">
    <text evidence="1">Removes C-terminal D-alanyl residues from sugar-peptide cell wall precursors.</text>
</comment>
<dbReference type="Pfam" id="PF07943">
    <property type="entry name" value="PBP5_C"/>
    <property type="match status" value="1"/>
</dbReference>
<evidence type="ECO:0000256" key="8">
    <source>
        <dbReference type="ARBA" id="ARBA00022801"/>
    </source>
</evidence>
<evidence type="ECO:0000256" key="2">
    <source>
        <dbReference type="ARBA" id="ARBA00004752"/>
    </source>
</evidence>
<keyword evidence="11" id="KW-0961">Cell wall biogenesis/degradation</keyword>
<feature type="domain" description="Peptidase S11 D-Ala-D-Ala carboxypeptidase A C-terminal" evidence="14">
    <location>
        <begin position="281"/>
        <end position="366"/>
    </location>
</feature>
<keyword evidence="16" id="KW-1185">Reference proteome</keyword>
<dbReference type="PANTHER" id="PTHR21581">
    <property type="entry name" value="D-ALANYL-D-ALANINE CARBOXYPEPTIDASE"/>
    <property type="match status" value="1"/>
</dbReference>
<dbReference type="EC" id="3.4.16.4" evidence="4"/>
<evidence type="ECO:0000256" key="5">
    <source>
        <dbReference type="ARBA" id="ARBA00022645"/>
    </source>
</evidence>
<evidence type="ECO:0000256" key="7">
    <source>
        <dbReference type="ARBA" id="ARBA00022729"/>
    </source>
</evidence>
<comment type="similarity">
    <text evidence="3 13">Belongs to the peptidase S11 family.</text>
</comment>
<dbReference type="InterPro" id="IPR001967">
    <property type="entry name" value="Peptidase_S11_N"/>
</dbReference>
<keyword evidence="5 15" id="KW-0121">Carboxypeptidase</keyword>
<dbReference type="GO" id="GO:0004180">
    <property type="term" value="F:carboxypeptidase activity"/>
    <property type="evidence" value="ECO:0007669"/>
    <property type="project" value="UniProtKB-KW"/>
</dbReference>
<organism evidence="15 16">
    <name type="scientific">Clostridium oceanicum</name>
    <dbReference type="NCBI Taxonomy" id="1543"/>
    <lineage>
        <taxon>Bacteria</taxon>
        <taxon>Bacillati</taxon>
        <taxon>Bacillota</taxon>
        <taxon>Clostridia</taxon>
        <taxon>Eubacteriales</taxon>
        <taxon>Clostridiaceae</taxon>
        <taxon>Clostridium</taxon>
    </lineage>
</organism>
<proteinExistence type="inferred from homology"/>
<reference evidence="16" key="1">
    <citation type="journal article" date="2019" name="Int. J. Syst. Evol. Microbiol.">
        <title>The Global Catalogue of Microorganisms (GCM) 10K type strain sequencing project: providing services to taxonomists for standard genome sequencing and annotation.</title>
        <authorList>
            <consortium name="The Broad Institute Genomics Platform"/>
            <consortium name="The Broad Institute Genome Sequencing Center for Infectious Disease"/>
            <person name="Wu L."/>
            <person name="Ma J."/>
        </authorList>
    </citation>
    <scope>NUCLEOTIDE SEQUENCE [LARGE SCALE GENOMIC DNA]</scope>
    <source>
        <strain evidence="16">JCM 1407</strain>
    </source>
</reference>
<dbReference type="InterPro" id="IPR018044">
    <property type="entry name" value="Peptidase_S11"/>
</dbReference>
<comment type="catalytic activity">
    <reaction evidence="12">
        <text>Preferential cleavage: (Ac)2-L-Lys-D-Ala-|-D-Ala. Also transpeptidation of peptidyl-alanyl moieties that are N-acyl substituents of D-alanine.</text>
        <dbReference type="EC" id="3.4.16.4"/>
    </reaction>
</comment>
<dbReference type="Pfam" id="PF00768">
    <property type="entry name" value="Peptidase_S11"/>
    <property type="match status" value="1"/>
</dbReference>
<keyword evidence="10" id="KW-0573">Peptidoglycan synthesis</keyword>
<name>A0ABP3UX30_9CLOT</name>
<dbReference type="PANTHER" id="PTHR21581:SF33">
    <property type="entry name" value="D-ALANYL-D-ALANINE CARBOXYPEPTIDASE DACB"/>
    <property type="match status" value="1"/>
</dbReference>
<evidence type="ECO:0000256" key="6">
    <source>
        <dbReference type="ARBA" id="ARBA00022670"/>
    </source>
</evidence>
<evidence type="ECO:0000256" key="9">
    <source>
        <dbReference type="ARBA" id="ARBA00022960"/>
    </source>
</evidence>
<keyword evidence="6" id="KW-0645">Protease</keyword>
<keyword evidence="8" id="KW-0378">Hydrolase</keyword>
<dbReference type="SUPFAM" id="SSF56601">
    <property type="entry name" value="beta-lactamase/transpeptidase-like"/>
    <property type="match status" value="1"/>
</dbReference>
<evidence type="ECO:0000256" key="3">
    <source>
        <dbReference type="ARBA" id="ARBA00007164"/>
    </source>
</evidence>